<dbReference type="PANTHER" id="PTHR36003">
    <property type="entry name" value="TONB-DEPENDENT HEME RECEPTOR A"/>
    <property type="match status" value="1"/>
</dbReference>
<name>A0A835MNK0_9ROSI</name>
<evidence type="ECO:0000313" key="4">
    <source>
        <dbReference type="Proteomes" id="UP000657918"/>
    </source>
</evidence>
<keyword evidence="4" id="KW-1185">Reference proteome</keyword>
<dbReference type="PANTHER" id="PTHR36003:SF5">
    <property type="entry name" value="TONB-DEPENDENT HEME RECEPTOR A"/>
    <property type="match status" value="1"/>
</dbReference>
<dbReference type="OrthoDB" id="521730at2759"/>
<reference evidence="3 4" key="1">
    <citation type="submission" date="2020-10" db="EMBL/GenBank/DDBJ databases">
        <title>Plant Genome Project.</title>
        <authorList>
            <person name="Zhang R.-G."/>
        </authorList>
    </citation>
    <scope>NUCLEOTIDE SEQUENCE [LARGE SCALE GENOMIC DNA]</scope>
    <source>
        <strain evidence="3">FAFU-HL-1</strain>
        <tissue evidence="3">Leaf</tissue>
    </source>
</reference>
<organism evidence="3 4">
    <name type="scientific">Salix dunnii</name>
    <dbReference type="NCBI Taxonomy" id="1413687"/>
    <lineage>
        <taxon>Eukaryota</taxon>
        <taxon>Viridiplantae</taxon>
        <taxon>Streptophyta</taxon>
        <taxon>Embryophyta</taxon>
        <taxon>Tracheophyta</taxon>
        <taxon>Spermatophyta</taxon>
        <taxon>Magnoliopsida</taxon>
        <taxon>eudicotyledons</taxon>
        <taxon>Gunneridae</taxon>
        <taxon>Pentapetalae</taxon>
        <taxon>rosids</taxon>
        <taxon>fabids</taxon>
        <taxon>Malpighiales</taxon>
        <taxon>Salicaceae</taxon>
        <taxon>Saliceae</taxon>
        <taxon>Salix</taxon>
    </lineage>
</organism>
<protein>
    <recommendedName>
        <fullName evidence="2">F-box protein At3g26010-like beta-propeller domain-containing protein</fullName>
    </recommendedName>
</protein>
<accession>A0A835MNK0</accession>
<evidence type="ECO:0000313" key="3">
    <source>
        <dbReference type="EMBL" id="KAF9670624.1"/>
    </source>
</evidence>
<comment type="caution">
    <text evidence="3">The sequence shown here is derived from an EMBL/GenBank/DDBJ whole genome shotgun (WGS) entry which is preliminary data.</text>
</comment>
<dbReference type="AlphaFoldDB" id="A0A835MNK0"/>
<feature type="domain" description="F-box protein At3g26010-like beta-propeller" evidence="2">
    <location>
        <begin position="55"/>
        <end position="154"/>
    </location>
</feature>
<gene>
    <name evidence="3" type="ORF">SADUNF_Sadunf13G0088200</name>
</gene>
<sequence length="283" mass="31740">MLSPPLLPLLPPPPKNFNRYTVYAILIFVRNCVAGIYGFTDSYASLPPCMVFSDHNFDCCNGLLLFVRREKREDLLHYYFVCNTTTKHCVAIPNPGPRTLPFSAAVAYDPAKSPHYKVVRFIYTNERTYCPVKLDIFSSDTGKWVRRRVMLSTELPPPHADADEHGCISIFHVANSIKPCLIPAQDGGTVGAVDGRVNNEVSDKLQFLFLNRGIHSTGVKRMGGGHAHGHDEPFYLQAKHMYNVVRMKYQRIKLPLAVFTALSIGVIVPVYAVIFQQKRNASG</sequence>
<keyword evidence="1" id="KW-0812">Transmembrane</keyword>
<feature type="transmembrane region" description="Helical" evidence="1">
    <location>
        <begin position="256"/>
        <end position="274"/>
    </location>
</feature>
<evidence type="ECO:0000256" key="1">
    <source>
        <dbReference type="SAM" id="Phobius"/>
    </source>
</evidence>
<dbReference type="EMBL" id="JADGMS010000013">
    <property type="protein sequence ID" value="KAF9670624.1"/>
    <property type="molecule type" value="Genomic_DNA"/>
</dbReference>
<keyword evidence="1" id="KW-0472">Membrane</keyword>
<proteinExistence type="predicted"/>
<dbReference type="Proteomes" id="UP000657918">
    <property type="component" value="Unassembled WGS sequence"/>
</dbReference>
<evidence type="ECO:0000259" key="2">
    <source>
        <dbReference type="Pfam" id="PF24750"/>
    </source>
</evidence>
<keyword evidence="1" id="KW-1133">Transmembrane helix</keyword>
<dbReference type="InterPro" id="IPR056592">
    <property type="entry name" value="Beta-prop_At3g26010-like"/>
</dbReference>
<dbReference type="Pfam" id="PF24750">
    <property type="entry name" value="b-prop_At3g26010-like"/>
    <property type="match status" value="1"/>
</dbReference>